<dbReference type="GO" id="GO:0046872">
    <property type="term" value="F:metal ion binding"/>
    <property type="evidence" value="ECO:0007669"/>
    <property type="project" value="UniProtKB-UniRule"/>
</dbReference>
<dbReference type="InterPro" id="IPR001199">
    <property type="entry name" value="Cyt_B5-like_heme/steroid-bd"/>
</dbReference>
<dbReference type="OrthoDB" id="260519at2759"/>
<dbReference type="InterPro" id="IPR036400">
    <property type="entry name" value="Cyt_B5-like_heme/steroid_sf"/>
</dbReference>
<dbReference type="Pfam" id="PF00173">
    <property type="entry name" value="Cyt-b5"/>
    <property type="match status" value="1"/>
</dbReference>
<feature type="domain" description="Cytochrome b5 heme-binding" evidence="5">
    <location>
        <begin position="138"/>
        <end position="206"/>
    </location>
</feature>
<keyword evidence="1 4" id="KW-0349">Heme</keyword>
<keyword evidence="2 4" id="KW-0479">Metal-binding</keyword>
<evidence type="ECO:0000313" key="7">
    <source>
        <dbReference type="Proteomes" id="UP000758155"/>
    </source>
</evidence>
<dbReference type="PROSITE" id="PS50255">
    <property type="entry name" value="CYTOCHROME_B5_2"/>
    <property type="match status" value="1"/>
</dbReference>
<protein>
    <recommendedName>
        <fullName evidence="5">Cytochrome b5 heme-binding domain-containing protein</fullName>
    </recommendedName>
</protein>
<dbReference type="InterPro" id="IPR018506">
    <property type="entry name" value="Cyt_B5_heme-BS"/>
</dbReference>
<evidence type="ECO:0000256" key="3">
    <source>
        <dbReference type="ARBA" id="ARBA00023004"/>
    </source>
</evidence>
<keyword evidence="3 4" id="KW-0408">Iron</keyword>
<evidence type="ECO:0000256" key="2">
    <source>
        <dbReference type="ARBA" id="ARBA00022723"/>
    </source>
</evidence>
<dbReference type="PROSITE" id="PS00191">
    <property type="entry name" value="CYTOCHROME_B5_1"/>
    <property type="match status" value="1"/>
</dbReference>
<dbReference type="Proteomes" id="UP000758155">
    <property type="component" value="Unassembled WGS sequence"/>
</dbReference>
<gene>
    <name evidence="6" type="ORF">E8E12_007061</name>
</gene>
<comment type="similarity">
    <text evidence="4">Belongs to the cytochrome b5 family.</text>
</comment>
<evidence type="ECO:0000256" key="1">
    <source>
        <dbReference type="ARBA" id="ARBA00022617"/>
    </source>
</evidence>
<evidence type="ECO:0000256" key="4">
    <source>
        <dbReference type="RuleBase" id="RU362121"/>
    </source>
</evidence>
<evidence type="ECO:0000313" key="6">
    <source>
        <dbReference type="EMBL" id="KAF3036207.1"/>
    </source>
</evidence>
<dbReference type="AlphaFoldDB" id="A0A9P4WM97"/>
<dbReference type="GO" id="GO:0020037">
    <property type="term" value="F:heme binding"/>
    <property type="evidence" value="ECO:0007669"/>
    <property type="project" value="UniProtKB-UniRule"/>
</dbReference>
<comment type="caution">
    <text evidence="6">The sequence shown here is derived from an EMBL/GenBank/DDBJ whole genome shotgun (WGS) entry which is preliminary data.</text>
</comment>
<organism evidence="6 7">
    <name type="scientific">Didymella heteroderae</name>
    <dbReference type="NCBI Taxonomy" id="1769908"/>
    <lineage>
        <taxon>Eukaryota</taxon>
        <taxon>Fungi</taxon>
        <taxon>Dikarya</taxon>
        <taxon>Ascomycota</taxon>
        <taxon>Pezizomycotina</taxon>
        <taxon>Dothideomycetes</taxon>
        <taxon>Pleosporomycetidae</taxon>
        <taxon>Pleosporales</taxon>
        <taxon>Pleosporineae</taxon>
        <taxon>Didymellaceae</taxon>
        <taxon>Didymella</taxon>
    </lineage>
</organism>
<dbReference type="SMART" id="SM01117">
    <property type="entry name" value="Cyt-b5"/>
    <property type="match status" value="1"/>
</dbReference>
<evidence type="ECO:0000259" key="5">
    <source>
        <dbReference type="PROSITE" id="PS50255"/>
    </source>
</evidence>
<sequence>MSAISAPSDNIHLADIDREPARSAPRTVLVTRSSAYVVLQLLVGMNIGTLTCPPPPDMGWLKAVRNSTAEANAPTIPSHETGAKLDVNQNCVYYIEDTNLGARSPTQQLQLLPLAHQDTPNSELPFLSASQLALLSDRHGNTSISPLYIVVDDIVYDCTQFVHDHPGGPRVIQSFRGQDCSWQFWRFHSKENMKEWGHPLRVARTQGVKNRWKERPRFVGLRKFGAEEEGW</sequence>
<accession>A0A9P4WM97</accession>
<dbReference type="EMBL" id="SWKV01000052">
    <property type="protein sequence ID" value="KAF3036207.1"/>
    <property type="molecule type" value="Genomic_DNA"/>
</dbReference>
<reference evidence="6" key="1">
    <citation type="submission" date="2019-04" db="EMBL/GenBank/DDBJ databases">
        <title>Sequencing of skin fungus with MAO and IRED activity.</title>
        <authorList>
            <person name="Marsaioli A.J."/>
            <person name="Bonatto J.M.C."/>
            <person name="Reis Junior O."/>
        </authorList>
    </citation>
    <scope>NUCLEOTIDE SEQUENCE</scope>
    <source>
        <strain evidence="6">28M1</strain>
    </source>
</reference>
<dbReference type="SUPFAM" id="SSF55856">
    <property type="entry name" value="Cytochrome b5-like heme/steroid binding domain"/>
    <property type="match status" value="1"/>
</dbReference>
<proteinExistence type="inferred from homology"/>
<keyword evidence="7" id="KW-1185">Reference proteome</keyword>
<dbReference type="Gene3D" id="3.10.120.10">
    <property type="entry name" value="Cytochrome b5-like heme/steroid binding domain"/>
    <property type="match status" value="1"/>
</dbReference>
<name>A0A9P4WM97_9PLEO</name>